<keyword evidence="4 8" id="KW-0853">WD repeat</keyword>
<evidence type="ECO:0000313" key="11">
    <source>
        <dbReference type="EMBL" id="ORY91389.1"/>
    </source>
</evidence>
<dbReference type="InterPro" id="IPR036322">
    <property type="entry name" value="WD40_repeat_dom_sf"/>
</dbReference>
<keyword evidence="12" id="KW-1185">Reference proteome</keyword>
<dbReference type="InParanoid" id="A0A1X2H215"/>
<feature type="repeat" description="WD" evidence="8">
    <location>
        <begin position="283"/>
        <end position="318"/>
    </location>
</feature>
<name>A0A1X2H215_SYNRA</name>
<accession>A0A1X2H215</accession>
<evidence type="ECO:0000256" key="2">
    <source>
        <dbReference type="ARBA" id="ARBA00022517"/>
    </source>
</evidence>
<dbReference type="GO" id="GO:2000234">
    <property type="term" value="P:positive regulation of rRNA processing"/>
    <property type="evidence" value="ECO:0007669"/>
    <property type="project" value="TreeGrafter"/>
</dbReference>
<evidence type="ECO:0000259" key="10">
    <source>
        <dbReference type="Pfam" id="PF23769"/>
    </source>
</evidence>
<dbReference type="InterPro" id="IPR053826">
    <property type="entry name" value="WDR75"/>
</dbReference>
<protein>
    <submittedName>
        <fullName evidence="11">WD40-repeat-containing domain protein</fullName>
    </submittedName>
</protein>
<keyword evidence="5" id="KW-0677">Repeat</keyword>
<keyword evidence="6" id="KW-0804">Transcription</keyword>
<dbReference type="GO" id="GO:0045943">
    <property type="term" value="P:positive regulation of transcription by RNA polymerase I"/>
    <property type="evidence" value="ECO:0007669"/>
    <property type="project" value="InterPro"/>
</dbReference>
<keyword evidence="7" id="KW-0539">Nucleus</keyword>
<feature type="repeat" description="WD" evidence="8">
    <location>
        <begin position="94"/>
        <end position="136"/>
    </location>
</feature>
<dbReference type="InterPro" id="IPR001680">
    <property type="entry name" value="WD40_rpt"/>
</dbReference>
<dbReference type="GO" id="GO:0032040">
    <property type="term" value="C:small-subunit processome"/>
    <property type="evidence" value="ECO:0007669"/>
    <property type="project" value="InterPro"/>
</dbReference>
<dbReference type="PANTHER" id="PTHR44215:SF1">
    <property type="entry name" value="WD REPEAT-CONTAINING PROTEIN 75"/>
    <property type="match status" value="1"/>
</dbReference>
<keyword evidence="2" id="KW-0690">Ribosome biogenesis</keyword>
<sequence length="886" mass="98379">MVSKVKQNSDTKSVSKKQQKQPLKPTPAATTNGNTVMPKESLYLSQQAGGNICRYPLVFTSDSRYIFACVNRSINIYAVATGRLVKVLSRSPAEGGHIDTIVRVALNPKNAMQLYSFGLDGAIKLWDYNDEILLKTIQVKDRIEDVIFCPLDPEFAYVVTKKPEKKSHKIMRRYLGSSTDVQKAQKIWSGEQFQGFDVASSGEYMAIGSGRNTIVCTLPDYVRNQNAMEMDIRTFFYKCEGFVTKVQFHPESAYLAVGNDRGIIQLFYCCAPDKIEAPESQILHWHFSPVRSLCFMEDGANLVSGGDEGVLVFWQLTTFDKSFLPRLGGGIQSIAFSPNYKYCCVGASDNAIRLFNNATLTITLVIQGVQGGHSGKLDTGLVLEPRNHSLVFNGVPGHVQFYNTASDRHVVEVEVAPAYRYSAKSKVTTYHVDHVAFHPSGDWMATIDSRDDKETTPERYLKFWQWDHDQQTYKLHTRVDKPHTDRITSLTFSPSLPGQPPMAITTSADKVFKVWHLLALGRSHGEDEVAWTCRSNGMYRNYVPTQAAFSADGSILAVSFGSHITLWDPQQNSIQRILVQPVVQDIQCLHFIGDSPFVVAVSQNYFCVWNLLTCTVWWSYKMQVGDIAIDHASCRFAVLDTCQGQSRIVVFEPTSAVPVALHVADKSNQYLALAYVPPKTEQLSWDIVYWAQGGVFGTLTSAPPAAEETQSENLPLAHAPEPSMLDALYGTRTRDRAAAESQDAARIGLATKLRDEAMAKEGIDVEAERENVDTMGVASHVMPSVKDLFTPFMGGLMKLRVSEAPIDEADKQQHVDEVEDGEAMDVDFKAPSAFTLEALPTVDAFFSQAFQAQRSAAPAANAKDDVSSESDNSESEEEDDPKNMAW</sequence>
<dbReference type="InterPro" id="IPR057644">
    <property type="entry name" value="Beta-prop_WDR75_2nd"/>
</dbReference>
<dbReference type="InterPro" id="IPR015943">
    <property type="entry name" value="WD40/YVTN_repeat-like_dom_sf"/>
</dbReference>
<dbReference type="STRING" id="13706.A0A1X2H215"/>
<dbReference type="Proteomes" id="UP000242180">
    <property type="component" value="Unassembled WGS sequence"/>
</dbReference>
<evidence type="ECO:0000256" key="6">
    <source>
        <dbReference type="ARBA" id="ARBA00023163"/>
    </source>
</evidence>
<feature type="compositionally biased region" description="Polar residues" evidence="9">
    <location>
        <begin position="1"/>
        <end position="12"/>
    </location>
</feature>
<evidence type="ECO:0000313" key="12">
    <source>
        <dbReference type="Proteomes" id="UP000242180"/>
    </source>
</evidence>
<evidence type="ECO:0000256" key="7">
    <source>
        <dbReference type="ARBA" id="ARBA00023242"/>
    </source>
</evidence>
<dbReference type="OrthoDB" id="4096at2759"/>
<feature type="region of interest" description="Disordered" evidence="9">
    <location>
        <begin position="853"/>
        <end position="886"/>
    </location>
</feature>
<evidence type="ECO:0000256" key="3">
    <source>
        <dbReference type="ARBA" id="ARBA00022552"/>
    </source>
</evidence>
<gene>
    <name evidence="11" type="ORF">BCR43DRAFT_566880</name>
</gene>
<dbReference type="Gene3D" id="2.130.10.10">
    <property type="entry name" value="YVTN repeat-like/Quinoprotein amine dehydrogenase"/>
    <property type="match status" value="4"/>
</dbReference>
<feature type="domain" description="WD repeat-containing protein 75 second beta-propeller" evidence="10">
    <location>
        <begin position="381"/>
        <end position="665"/>
    </location>
</feature>
<evidence type="ECO:0000256" key="1">
    <source>
        <dbReference type="ARBA" id="ARBA00004604"/>
    </source>
</evidence>
<dbReference type="GO" id="GO:0003723">
    <property type="term" value="F:RNA binding"/>
    <property type="evidence" value="ECO:0007669"/>
    <property type="project" value="InterPro"/>
</dbReference>
<dbReference type="Pfam" id="PF23769">
    <property type="entry name" value="Beta-prop_WDR75_2nd"/>
    <property type="match status" value="1"/>
</dbReference>
<dbReference type="AlphaFoldDB" id="A0A1X2H215"/>
<dbReference type="PANTHER" id="PTHR44215">
    <property type="entry name" value="WD REPEAT-CONTAINING PROTEIN 75"/>
    <property type="match status" value="1"/>
</dbReference>
<comment type="subcellular location">
    <subcellularLocation>
        <location evidence="1">Nucleus</location>
        <location evidence="1">Nucleolus</location>
    </subcellularLocation>
</comment>
<dbReference type="FunCoup" id="A0A1X2H215">
    <property type="interactions" value="620"/>
</dbReference>
<keyword evidence="3" id="KW-0698">rRNA processing</keyword>
<dbReference type="GO" id="GO:0006364">
    <property type="term" value="P:rRNA processing"/>
    <property type="evidence" value="ECO:0007669"/>
    <property type="project" value="UniProtKB-KW"/>
</dbReference>
<proteinExistence type="predicted"/>
<dbReference type="EMBL" id="MCGN01000011">
    <property type="protein sequence ID" value="ORY91389.1"/>
    <property type="molecule type" value="Genomic_DNA"/>
</dbReference>
<evidence type="ECO:0000256" key="9">
    <source>
        <dbReference type="SAM" id="MobiDB-lite"/>
    </source>
</evidence>
<evidence type="ECO:0000256" key="5">
    <source>
        <dbReference type="ARBA" id="ARBA00022737"/>
    </source>
</evidence>
<dbReference type="Pfam" id="PF23869">
    <property type="entry name" value="Beta-prop_WDR75_1st"/>
    <property type="match status" value="1"/>
</dbReference>
<dbReference type="SUPFAM" id="SSF50978">
    <property type="entry name" value="WD40 repeat-like"/>
    <property type="match status" value="2"/>
</dbReference>
<comment type="caution">
    <text evidence="11">The sequence shown here is derived from an EMBL/GenBank/DDBJ whole genome shotgun (WGS) entry which is preliminary data.</text>
</comment>
<organism evidence="11 12">
    <name type="scientific">Syncephalastrum racemosum</name>
    <name type="common">Filamentous fungus</name>
    <dbReference type="NCBI Taxonomy" id="13706"/>
    <lineage>
        <taxon>Eukaryota</taxon>
        <taxon>Fungi</taxon>
        <taxon>Fungi incertae sedis</taxon>
        <taxon>Mucoromycota</taxon>
        <taxon>Mucoromycotina</taxon>
        <taxon>Mucoromycetes</taxon>
        <taxon>Mucorales</taxon>
        <taxon>Syncephalastraceae</taxon>
        <taxon>Syncephalastrum</taxon>
    </lineage>
</organism>
<evidence type="ECO:0000256" key="8">
    <source>
        <dbReference type="PROSITE-ProRule" id="PRU00221"/>
    </source>
</evidence>
<reference evidence="11 12" key="1">
    <citation type="submission" date="2016-07" db="EMBL/GenBank/DDBJ databases">
        <title>Pervasive Adenine N6-methylation of Active Genes in Fungi.</title>
        <authorList>
            <consortium name="DOE Joint Genome Institute"/>
            <person name="Mondo S.J."/>
            <person name="Dannebaum R.O."/>
            <person name="Kuo R.C."/>
            <person name="Labutti K."/>
            <person name="Haridas S."/>
            <person name="Kuo A."/>
            <person name="Salamov A."/>
            <person name="Ahrendt S.R."/>
            <person name="Lipzen A."/>
            <person name="Sullivan W."/>
            <person name="Andreopoulos W.B."/>
            <person name="Clum A."/>
            <person name="Lindquist E."/>
            <person name="Daum C."/>
            <person name="Ramamoorthy G.K."/>
            <person name="Gryganskyi A."/>
            <person name="Culley D."/>
            <person name="Magnuson J.K."/>
            <person name="James T.Y."/>
            <person name="O'Malley M.A."/>
            <person name="Stajich J.E."/>
            <person name="Spatafora J.W."/>
            <person name="Visel A."/>
            <person name="Grigoriev I.V."/>
        </authorList>
    </citation>
    <scope>NUCLEOTIDE SEQUENCE [LARGE SCALE GENOMIC DNA]</scope>
    <source>
        <strain evidence="11 12">NRRL 2496</strain>
    </source>
</reference>
<dbReference type="SMART" id="SM00320">
    <property type="entry name" value="WD40"/>
    <property type="match status" value="7"/>
</dbReference>
<feature type="compositionally biased region" description="Acidic residues" evidence="9">
    <location>
        <begin position="867"/>
        <end position="880"/>
    </location>
</feature>
<feature type="region of interest" description="Disordered" evidence="9">
    <location>
        <begin position="1"/>
        <end position="35"/>
    </location>
</feature>
<dbReference type="PROSITE" id="PS50082">
    <property type="entry name" value="WD_REPEATS_2"/>
    <property type="match status" value="2"/>
</dbReference>
<dbReference type="OMA" id="TRIDGPH"/>
<evidence type="ECO:0000256" key="4">
    <source>
        <dbReference type="ARBA" id="ARBA00022574"/>
    </source>
</evidence>
<dbReference type="PROSITE" id="PS50294">
    <property type="entry name" value="WD_REPEATS_REGION"/>
    <property type="match status" value="1"/>
</dbReference>